<evidence type="ECO:0000256" key="1">
    <source>
        <dbReference type="ARBA" id="ARBA00006401"/>
    </source>
</evidence>
<dbReference type="InterPro" id="IPR000971">
    <property type="entry name" value="Globin"/>
</dbReference>
<dbReference type="PROSITE" id="PS01033">
    <property type="entry name" value="GLOBIN"/>
    <property type="match status" value="1"/>
</dbReference>
<keyword evidence="7 15" id="KW-0479">Metal-binding</keyword>
<feature type="binding site" evidence="15">
    <location>
        <begin position="207"/>
        <end position="210"/>
    </location>
    <ligand>
        <name>FAD</name>
        <dbReference type="ChEBI" id="CHEBI:57692"/>
    </ligand>
</feature>
<dbReference type="GO" id="GO:0005344">
    <property type="term" value="F:oxygen carrier activity"/>
    <property type="evidence" value="ECO:0007669"/>
    <property type="project" value="UniProtKB-UniRule"/>
</dbReference>
<feature type="binding site" description="proximal binding residue" evidence="15">
    <location>
        <position position="86"/>
    </location>
    <ligand>
        <name>heme b</name>
        <dbReference type="ChEBI" id="CHEBI:60344"/>
    </ligand>
    <ligandPart>
        <name>Fe</name>
        <dbReference type="ChEBI" id="CHEBI:18248"/>
    </ligandPart>
</feature>
<dbReference type="PANTHER" id="PTHR43396">
    <property type="entry name" value="FLAVOHEMOPROTEIN"/>
    <property type="match status" value="1"/>
</dbReference>
<dbReference type="FunFam" id="2.40.30.10:FF:000034">
    <property type="entry name" value="Flavohemoprotein"/>
    <property type="match status" value="1"/>
</dbReference>
<evidence type="ECO:0000256" key="5">
    <source>
        <dbReference type="ARBA" id="ARBA00022621"/>
    </source>
</evidence>
<dbReference type="PRINTS" id="PR00371">
    <property type="entry name" value="FPNCR"/>
</dbReference>
<sequence>MALSQKTIDIIKSTVPVLEVHGVTITSVFYKKLFENHPELLNIFNHVNQSQGRQQTALANMVYTAAANIDRLESLLPAVKQVANKHRGLGVKPEHYPIVGQHLLEAIKEVLGDAATDEIINAWAETYGVIAQVFIDVEEEMYQAAKDQENGWDGFKNFEIINKRQESDVITSFYLKPVDGKKVPAYQAGQYITVRVHIPGEKYALNRQYSLSCASGNGFFRISVKKEAENHPNGKVSTYLHDQLLIGDKIEVSAPAGDFVLNTEESNPIALISGGVGLTPMMSMLETLERAQSTRKITFIHSARNESVHAFASEAAEIVGELTNGVSYFGYEKPANIDGKHHFTGYINKEFLADKIKKDTVCYVCGPVPFLKNVLGMLYSLGIPENNIRYEFFGPAIQFEKETIS</sequence>
<feature type="site" description="Involved in heme-bound ligand stabilization and O-O bond activation" evidence="15">
    <location>
        <position position="30"/>
    </location>
</feature>
<evidence type="ECO:0000256" key="2">
    <source>
        <dbReference type="ARBA" id="ARBA00008414"/>
    </source>
</evidence>
<evidence type="ECO:0000256" key="7">
    <source>
        <dbReference type="ARBA" id="ARBA00022723"/>
    </source>
</evidence>
<evidence type="ECO:0000259" key="17">
    <source>
        <dbReference type="PROSITE" id="PS51384"/>
    </source>
</evidence>
<evidence type="ECO:0000256" key="6">
    <source>
        <dbReference type="ARBA" id="ARBA00022630"/>
    </source>
</evidence>
<keyword evidence="4 15" id="KW-0349">Heme</keyword>
<evidence type="ECO:0000259" key="16">
    <source>
        <dbReference type="PROSITE" id="PS01033"/>
    </source>
</evidence>
<dbReference type="CDD" id="cd14777">
    <property type="entry name" value="Yhb1-globin-like"/>
    <property type="match status" value="1"/>
</dbReference>
<comment type="catalytic activity">
    <reaction evidence="13 15">
        <text>2 nitric oxide + NADH + 2 O2 = 2 nitrate + NAD(+) + H(+)</text>
        <dbReference type="Rhea" id="RHEA:19469"/>
        <dbReference type="ChEBI" id="CHEBI:15378"/>
        <dbReference type="ChEBI" id="CHEBI:15379"/>
        <dbReference type="ChEBI" id="CHEBI:16480"/>
        <dbReference type="ChEBI" id="CHEBI:17632"/>
        <dbReference type="ChEBI" id="CHEBI:57540"/>
        <dbReference type="ChEBI" id="CHEBI:57945"/>
        <dbReference type="EC" id="1.14.12.17"/>
    </reaction>
</comment>
<dbReference type="InterPro" id="IPR023950">
    <property type="entry name" value="Hmp"/>
</dbReference>
<feature type="region of interest" description="Reductase" evidence="15">
    <location>
        <begin position="150"/>
        <end position="405"/>
    </location>
</feature>
<evidence type="ECO:0000313" key="19">
    <source>
        <dbReference type="Proteomes" id="UP000249134"/>
    </source>
</evidence>
<gene>
    <name evidence="15 18" type="primary">hmp</name>
    <name evidence="18" type="ORF">NCTC4824_01284</name>
</gene>
<dbReference type="InterPro" id="IPR017938">
    <property type="entry name" value="Riboflavin_synthase-like_b-brl"/>
</dbReference>
<keyword evidence="11 15" id="KW-0408">Iron</keyword>
<dbReference type="GO" id="GO:0020037">
    <property type="term" value="F:heme binding"/>
    <property type="evidence" value="ECO:0007669"/>
    <property type="project" value="InterPro"/>
</dbReference>
<dbReference type="NCBIfam" id="NF009805">
    <property type="entry name" value="PRK13289.1"/>
    <property type="match status" value="1"/>
</dbReference>
<dbReference type="CDD" id="cd06184">
    <property type="entry name" value="flavohem_like_fad_nad_binding"/>
    <property type="match status" value="1"/>
</dbReference>
<dbReference type="GO" id="GO:0008941">
    <property type="term" value="F:nitric oxide dioxygenase NAD(P)H activity"/>
    <property type="evidence" value="ECO:0007669"/>
    <property type="project" value="UniProtKB-UniRule"/>
</dbReference>
<evidence type="ECO:0000313" key="18">
    <source>
        <dbReference type="EMBL" id="SQI54197.1"/>
    </source>
</evidence>
<feature type="active site" description="Charge relay system" evidence="15">
    <location>
        <position position="96"/>
    </location>
</feature>
<dbReference type="Pfam" id="PF00042">
    <property type="entry name" value="Globin"/>
    <property type="match status" value="1"/>
</dbReference>
<organism evidence="18 19">
    <name type="scientific">Lederbergia lenta</name>
    <name type="common">Bacillus lentus</name>
    <dbReference type="NCBI Taxonomy" id="1467"/>
    <lineage>
        <taxon>Bacteria</taxon>
        <taxon>Bacillati</taxon>
        <taxon>Bacillota</taxon>
        <taxon>Bacilli</taxon>
        <taxon>Bacillales</taxon>
        <taxon>Bacillaceae</taxon>
        <taxon>Lederbergia</taxon>
    </lineage>
</organism>
<keyword evidence="5 15" id="KW-0561">Oxygen transport</keyword>
<dbReference type="PRINTS" id="PR00410">
    <property type="entry name" value="PHEHYDRXLASE"/>
</dbReference>
<feature type="binding site" evidence="15">
    <location>
        <begin position="275"/>
        <end position="280"/>
    </location>
    <ligand>
        <name>NADP(+)</name>
        <dbReference type="ChEBI" id="CHEBI:58349"/>
    </ligand>
</feature>
<protein>
    <recommendedName>
        <fullName evidence="15">Flavohemoprotein</fullName>
    </recommendedName>
    <alternativeName>
        <fullName evidence="15">Flavohemoglobin</fullName>
    </alternativeName>
    <alternativeName>
        <fullName evidence="15">Hemoglobin-like protein</fullName>
    </alternativeName>
    <alternativeName>
        <fullName evidence="15">Nitric oxide dioxygenase</fullName>
        <shortName evidence="15">NO oxygenase</shortName>
        <shortName evidence="15">NOD</shortName>
        <ecNumber evidence="15">1.14.12.17</ecNumber>
    </alternativeName>
</protein>
<evidence type="ECO:0000256" key="14">
    <source>
        <dbReference type="ARBA" id="ARBA00049433"/>
    </source>
</evidence>
<dbReference type="InterPro" id="IPR008333">
    <property type="entry name" value="Cbr1-like_FAD-bd_dom"/>
</dbReference>
<dbReference type="PANTHER" id="PTHR43396:SF3">
    <property type="entry name" value="FLAVOHEMOPROTEIN"/>
    <property type="match status" value="1"/>
</dbReference>
<dbReference type="EC" id="1.14.12.17" evidence="15"/>
<dbReference type="Gene3D" id="3.40.50.80">
    <property type="entry name" value="Nucleotide-binding domain of ferredoxin-NADP reductase (FNR) module"/>
    <property type="match status" value="1"/>
</dbReference>
<feature type="binding site" evidence="15">
    <location>
        <begin position="392"/>
        <end position="395"/>
    </location>
    <ligand>
        <name>FAD</name>
        <dbReference type="ChEBI" id="CHEBI:57692"/>
    </ligand>
</feature>
<comment type="function">
    <text evidence="15">Is involved in NO detoxification in an aerobic process, termed nitric oxide dioxygenase (NOD) reaction that utilizes O(2) and NAD(P)H to convert NO to nitrate, which protects the bacterium from various noxious nitrogen compounds. Therefore, plays a central role in the inducible response to nitrosative stress.</text>
</comment>
<dbReference type="Proteomes" id="UP000249134">
    <property type="component" value="Chromosome 1"/>
</dbReference>
<dbReference type="Gene3D" id="1.10.490.10">
    <property type="entry name" value="Globins"/>
    <property type="match status" value="1"/>
</dbReference>
<dbReference type="SUPFAM" id="SSF63380">
    <property type="entry name" value="Riboflavin synthase domain-like"/>
    <property type="match status" value="1"/>
</dbReference>
<keyword evidence="9 15" id="KW-0521">NADP</keyword>
<keyword evidence="10 15" id="KW-0560">Oxidoreductase</keyword>
<dbReference type="InterPro" id="IPR001709">
    <property type="entry name" value="Flavoprot_Pyr_Nucl_cyt_Rdtase"/>
</dbReference>
<evidence type="ECO:0000256" key="4">
    <source>
        <dbReference type="ARBA" id="ARBA00022617"/>
    </source>
</evidence>
<keyword evidence="3 15" id="KW-0813">Transport</keyword>
<evidence type="ECO:0000256" key="12">
    <source>
        <dbReference type="ARBA" id="ARBA00023027"/>
    </source>
</evidence>
<accession>A0A2X4VPT4</accession>
<dbReference type="Pfam" id="PF00175">
    <property type="entry name" value="NAD_binding_1"/>
    <property type="match status" value="1"/>
</dbReference>
<keyword evidence="15" id="KW-0216">Detoxification</keyword>
<evidence type="ECO:0000256" key="10">
    <source>
        <dbReference type="ARBA" id="ARBA00023002"/>
    </source>
</evidence>
<comment type="domain">
    <text evidence="15">Consists of two distinct domains; an N-terminal heme-containing oxygen-binding domain and a C-terminal reductase domain with binding sites for FAD and NAD(P)H.</text>
</comment>
<dbReference type="EMBL" id="LS483476">
    <property type="protein sequence ID" value="SQI54197.1"/>
    <property type="molecule type" value="Genomic_DNA"/>
</dbReference>
<dbReference type="GO" id="GO:0046210">
    <property type="term" value="P:nitric oxide catabolic process"/>
    <property type="evidence" value="ECO:0007669"/>
    <property type="project" value="TreeGrafter"/>
</dbReference>
<dbReference type="PROSITE" id="PS51384">
    <property type="entry name" value="FAD_FR"/>
    <property type="match status" value="1"/>
</dbReference>
<keyword evidence="6 15" id="KW-0285">Flavoprotein</keyword>
<dbReference type="Gene3D" id="2.40.30.10">
    <property type="entry name" value="Translation factors"/>
    <property type="match status" value="1"/>
</dbReference>
<dbReference type="RefSeq" id="WP_066136705.1">
    <property type="nucleotide sequence ID" value="NZ_CBCSGM010000001.1"/>
</dbReference>
<feature type="active site" description="Charge relay system" evidence="15">
    <location>
        <position position="138"/>
    </location>
</feature>
<dbReference type="InterPro" id="IPR017927">
    <property type="entry name" value="FAD-bd_FR_type"/>
</dbReference>
<dbReference type="Pfam" id="PF00970">
    <property type="entry name" value="FAD_binding_6"/>
    <property type="match status" value="1"/>
</dbReference>
<comment type="similarity">
    <text evidence="2 15">Belongs to the globin family. Two-domain flavohemoproteins subfamily.</text>
</comment>
<evidence type="ECO:0000256" key="15">
    <source>
        <dbReference type="HAMAP-Rule" id="MF_01252"/>
    </source>
</evidence>
<dbReference type="InterPro" id="IPR001433">
    <property type="entry name" value="OxRdtase_FAD/NAD-bd"/>
</dbReference>
<feature type="site" description="Influences the redox potential of the prosthetic heme and FAD groups" evidence="15">
    <location>
        <position position="391"/>
    </location>
</feature>
<dbReference type="GO" id="GO:0009636">
    <property type="term" value="P:response to toxic substance"/>
    <property type="evidence" value="ECO:0007669"/>
    <property type="project" value="UniProtKB-KW"/>
</dbReference>
<dbReference type="FunFam" id="1.10.490.10:FF:000003">
    <property type="entry name" value="Flavohemoprotein"/>
    <property type="match status" value="1"/>
</dbReference>
<dbReference type="AlphaFoldDB" id="A0A2X4VPT4"/>
<dbReference type="InterPro" id="IPR039261">
    <property type="entry name" value="FNR_nucleotide-bd"/>
</dbReference>
<dbReference type="GO" id="GO:0071949">
    <property type="term" value="F:FAD binding"/>
    <property type="evidence" value="ECO:0007669"/>
    <property type="project" value="InterPro"/>
</dbReference>
<feature type="site" description="Influences the redox potential of the prosthetic heme and FAD groups" evidence="15">
    <location>
        <position position="85"/>
    </location>
</feature>
<dbReference type="SUPFAM" id="SSF52343">
    <property type="entry name" value="Ferredoxin reductase-like, C-terminal NADP-linked domain"/>
    <property type="match status" value="1"/>
</dbReference>
<dbReference type="HAMAP" id="MF_01252">
    <property type="entry name" value="Hmp"/>
    <property type="match status" value="1"/>
</dbReference>
<comment type="catalytic activity">
    <reaction evidence="14 15">
        <text>2 nitric oxide + NADPH + 2 O2 = 2 nitrate + NADP(+) + H(+)</text>
        <dbReference type="Rhea" id="RHEA:19465"/>
        <dbReference type="ChEBI" id="CHEBI:15378"/>
        <dbReference type="ChEBI" id="CHEBI:15379"/>
        <dbReference type="ChEBI" id="CHEBI:16480"/>
        <dbReference type="ChEBI" id="CHEBI:17632"/>
        <dbReference type="ChEBI" id="CHEBI:57783"/>
        <dbReference type="ChEBI" id="CHEBI:58349"/>
        <dbReference type="EC" id="1.14.12.17"/>
    </reaction>
</comment>
<dbReference type="InterPro" id="IPR009050">
    <property type="entry name" value="Globin-like_sf"/>
</dbReference>
<comment type="similarity">
    <text evidence="1 15">In the C-terminal section; belongs to the flavoprotein pyridine nucleotide cytochrome reductase family.</text>
</comment>
<dbReference type="SUPFAM" id="SSF46458">
    <property type="entry name" value="Globin-like"/>
    <property type="match status" value="1"/>
</dbReference>
<comment type="cofactor">
    <cofactor evidence="15">
        <name>heme b</name>
        <dbReference type="ChEBI" id="CHEBI:60344"/>
    </cofactor>
    <text evidence="15">Binds 1 heme b (iron(II)-protoporphyrin IX) group per subunit.</text>
</comment>
<keyword evidence="12 15" id="KW-0520">NAD</keyword>
<keyword evidence="19" id="KW-1185">Reference proteome</keyword>
<evidence type="ECO:0000256" key="8">
    <source>
        <dbReference type="ARBA" id="ARBA00022827"/>
    </source>
</evidence>
<dbReference type="InterPro" id="IPR012292">
    <property type="entry name" value="Globin/Proto"/>
</dbReference>
<feature type="domain" description="Globin" evidence="16">
    <location>
        <begin position="2"/>
        <end position="139"/>
    </location>
</feature>
<dbReference type="KEGG" id="blen:NCTC4824_01284"/>
<feature type="binding site" evidence="15">
    <location>
        <position position="191"/>
    </location>
    <ligand>
        <name>FAD</name>
        <dbReference type="ChEBI" id="CHEBI:57692"/>
    </ligand>
</feature>
<proteinExistence type="inferred from homology"/>
<dbReference type="STRING" id="1348624.GCA_001591545_00377"/>
<dbReference type="GO" id="GO:0019825">
    <property type="term" value="F:oxygen binding"/>
    <property type="evidence" value="ECO:0007669"/>
    <property type="project" value="InterPro"/>
</dbReference>
<dbReference type="GO" id="GO:0071500">
    <property type="term" value="P:cellular response to nitrosative stress"/>
    <property type="evidence" value="ECO:0007669"/>
    <property type="project" value="TreeGrafter"/>
</dbReference>
<feature type="domain" description="FAD-binding FR-type" evidence="17">
    <location>
        <begin position="153"/>
        <end position="262"/>
    </location>
</feature>
<evidence type="ECO:0000256" key="3">
    <source>
        <dbReference type="ARBA" id="ARBA00022448"/>
    </source>
</evidence>
<comment type="cofactor">
    <cofactor evidence="15">
        <name>FAD</name>
        <dbReference type="ChEBI" id="CHEBI:57692"/>
    </cofactor>
    <text evidence="15">Binds 1 FAD per subunit.</text>
</comment>
<evidence type="ECO:0000256" key="11">
    <source>
        <dbReference type="ARBA" id="ARBA00023004"/>
    </source>
</evidence>
<reference evidence="18 19" key="1">
    <citation type="submission" date="2018-06" db="EMBL/GenBank/DDBJ databases">
        <authorList>
            <consortium name="Pathogen Informatics"/>
            <person name="Doyle S."/>
        </authorList>
    </citation>
    <scope>NUCLEOTIDE SEQUENCE [LARGE SCALE GENOMIC DNA]</scope>
    <source>
        <strain evidence="18 19">NCTC4824</strain>
    </source>
</reference>
<dbReference type="FunFam" id="3.40.50.80:FF:000010">
    <property type="entry name" value="Flavohemoprotein"/>
    <property type="match status" value="1"/>
</dbReference>
<evidence type="ECO:0000256" key="13">
    <source>
        <dbReference type="ARBA" id="ARBA00048649"/>
    </source>
</evidence>
<dbReference type="GO" id="GO:0046872">
    <property type="term" value="F:metal ion binding"/>
    <property type="evidence" value="ECO:0007669"/>
    <property type="project" value="UniProtKB-KW"/>
</dbReference>
<keyword evidence="8 15" id="KW-0274">FAD</keyword>
<evidence type="ECO:0000256" key="9">
    <source>
        <dbReference type="ARBA" id="ARBA00022857"/>
    </source>
</evidence>
<name>A0A2X4VPT4_LEDLE</name>